<feature type="compositionally biased region" description="Polar residues" evidence="1">
    <location>
        <begin position="632"/>
        <end position="647"/>
    </location>
</feature>
<keyword evidence="3" id="KW-1185">Reference proteome</keyword>
<evidence type="ECO:0000313" key="2">
    <source>
        <dbReference type="EMBL" id="CAB0019194.1"/>
    </source>
</evidence>
<organism evidence="2 3">
    <name type="scientific">Nesidiocoris tenuis</name>
    <dbReference type="NCBI Taxonomy" id="355587"/>
    <lineage>
        <taxon>Eukaryota</taxon>
        <taxon>Metazoa</taxon>
        <taxon>Ecdysozoa</taxon>
        <taxon>Arthropoda</taxon>
        <taxon>Hexapoda</taxon>
        <taxon>Insecta</taxon>
        <taxon>Pterygota</taxon>
        <taxon>Neoptera</taxon>
        <taxon>Paraneoptera</taxon>
        <taxon>Hemiptera</taxon>
        <taxon>Heteroptera</taxon>
        <taxon>Panheteroptera</taxon>
        <taxon>Cimicomorpha</taxon>
        <taxon>Miridae</taxon>
        <taxon>Dicyphina</taxon>
        <taxon>Nesidiocoris</taxon>
    </lineage>
</organism>
<gene>
    <name evidence="2" type="ORF">NTEN_LOCUS22906</name>
</gene>
<feature type="non-terminal residue" evidence="2">
    <location>
        <position position="836"/>
    </location>
</feature>
<feature type="compositionally biased region" description="Basic and acidic residues" evidence="1">
    <location>
        <begin position="661"/>
        <end position="675"/>
    </location>
</feature>
<name>A0A6H5HVF2_9HEMI</name>
<evidence type="ECO:0000256" key="1">
    <source>
        <dbReference type="SAM" id="MobiDB-lite"/>
    </source>
</evidence>
<dbReference type="EMBL" id="CADCXU010033884">
    <property type="protein sequence ID" value="CAB0019194.1"/>
    <property type="molecule type" value="Genomic_DNA"/>
</dbReference>
<evidence type="ECO:0000313" key="3">
    <source>
        <dbReference type="Proteomes" id="UP000479000"/>
    </source>
</evidence>
<feature type="region of interest" description="Disordered" evidence="1">
    <location>
        <begin position="599"/>
        <end position="699"/>
    </location>
</feature>
<dbReference type="Proteomes" id="UP000479000">
    <property type="component" value="Unassembled WGS sequence"/>
</dbReference>
<proteinExistence type="predicted"/>
<reference evidence="2 3" key="1">
    <citation type="submission" date="2020-02" db="EMBL/GenBank/DDBJ databases">
        <authorList>
            <person name="Ferguson B K."/>
        </authorList>
    </citation>
    <scope>NUCLEOTIDE SEQUENCE [LARGE SCALE GENOMIC DNA]</scope>
</reference>
<accession>A0A6H5HVF2</accession>
<sequence length="836" mass="96203">MNSSPNIVVELDRTNADLDSLTFSDRIARRICTKLERNTTFRTSFVEIGSANHPIGLKQYPKSRTSAIFVCVGGAGWAPRQFPRHPFGYSQLGAKHPRPPSVLNLLFIRNHLDAGAVRAGIHASVGRHVDGHNKKYKVNGRIGIVLKSRIGTELQKKLYLNTFTQNHFPNKSLCVRLWSVTKTDDCNTSIIFVNMEVKIGMSELWVHEWSSAGLYLFCSRELPRIYQSRVGVLPKDSDGQFQESRKTSDFRNLRLRNGCTSIRSENATQSKNFFLKNFPFLYFWLVYDQIKWDHGLSQRCTRFASRRLTQRIPQPGLSTPANDVEMKPERNIFENMDYNTGCCSGRLFHRHASESALRSSSSAESQNPCPAYQPSARKERRCRQGPTPCIPFVVIPACYLNCELASYFFQADPNLCRNGRVQRTRRGFLREDLDDRSRRPNYGRCDRRCYESKVPNYSCTSSSDYERSEPGEKCRTADRRNSCDEKLYNYRDTEFGQTVFVRSPCKASYPQPDLVLCRAEETTYQASYRDPQIVAMENMMKNNECSNEEGNDAKQIRRTYSCPAMEDQAHDSAMMDSNDGQDRFRRKVAKCRRRSKKYSSCSKVYKQQRRHSLPPRRSSCFGPRKLSKRMSSHSFRSLGRPSQNFNRGSLDRHSKNFNRGSVDRHSRTSNRESQDRQSQNFSRGSQDRHSHNFNGGSQDYSASSRLFAEAYGAPEAIGGSPGDDFRQDSANIASRMRPGKRFLSERKRRATTRTGVSNKWTPARERRQPKFANRRAFFSRELFPFWSMFFPFQWPTQLSNSLLQPMSTISFVPSFASHGTCSMVPSRDETQTQTQR</sequence>
<dbReference type="AlphaFoldDB" id="A0A6H5HVF2"/>
<protein>
    <submittedName>
        <fullName evidence="2">Uncharacterized protein</fullName>
    </submittedName>
</protein>